<name>A0AAV5HQQ4_9ROSI</name>
<dbReference type="PANTHER" id="PTHR44436">
    <property type="entry name" value="F-BOX/WD REPEAT-CONTAINING PROTEIN 2"/>
    <property type="match status" value="1"/>
</dbReference>
<keyword evidence="5" id="KW-1185">Reference proteome</keyword>
<evidence type="ECO:0000256" key="2">
    <source>
        <dbReference type="ARBA" id="ARBA00022737"/>
    </source>
</evidence>
<dbReference type="Pfam" id="PF00646">
    <property type="entry name" value="F-box"/>
    <property type="match status" value="1"/>
</dbReference>
<dbReference type="InterPro" id="IPR036047">
    <property type="entry name" value="F-box-like_dom_sf"/>
</dbReference>
<comment type="caution">
    <text evidence="4">The sequence shown here is derived from an EMBL/GenBank/DDBJ whole genome shotgun (WGS) entry which is preliminary data.</text>
</comment>
<dbReference type="AlphaFoldDB" id="A0AAV5HQQ4"/>
<gene>
    <name evidence="4" type="ORF">SLEP1_g2826</name>
</gene>
<feature type="domain" description="F-box" evidence="3">
    <location>
        <begin position="21"/>
        <end position="72"/>
    </location>
</feature>
<dbReference type="PROSITE" id="PS50181">
    <property type="entry name" value="FBOX"/>
    <property type="match status" value="1"/>
</dbReference>
<dbReference type="InterPro" id="IPR042627">
    <property type="entry name" value="FBXW2"/>
</dbReference>
<protein>
    <recommendedName>
        <fullName evidence="3">F-box domain-containing protein</fullName>
    </recommendedName>
</protein>
<dbReference type="InterPro" id="IPR001810">
    <property type="entry name" value="F-box_dom"/>
</dbReference>
<evidence type="ECO:0000313" key="5">
    <source>
        <dbReference type="Proteomes" id="UP001054252"/>
    </source>
</evidence>
<keyword evidence="2" id="KW-0677">Repeat</keyword>
<organism evidence="4 5">
    <name type="scientific">Rubroshorea leprosula</name>
    <dbReference type="NCBI Taxonomy" id="152421"/>
    <lineage>
        <taxon>Eukaryota</taxon>
        <taxon>Viridiplantae</taxon>
        <taxon>Streptophyta</taxon>
        <taxon>Embryophyta</taxon>
        <taxon>Tracheophyta</taxon>
        <taxon>Spermatophyta</taxon>
        <taxon>Magnoliopsida</taxon>
        <taxon>eudicotyledons</taxon>
        <taxon>Gunneridae</taxon>
        <taxon>Pentapetalae</taxon>
        <taxon>rosids</taxon>
        <taxon>malvids</taxon>
        <taxon>Malvales</taxon>
        <taxon>Dipterocarpaceae</taxon>
        <taxon>Rubroshorea</taxon>
    </lineage>
</organism>
<dbReference type="EMBL" id="BPVZ01000002">
    <property type="protein sequence ID" value="GKU88576.1"/>
    <property type="molecule type" value="Genomic_DNA"/>
</dbReference>
<dbReference type="Gene3D" id="1.20.1280.50">
    <property type="match status" value="1"/>
</dbReference>
<proteinExistence type="predicted"/>
<keyword evidence="1" id="KW-0853">WD repeat</keyword>
<evidence type="ECO:0000313" key="4">
    <source>
        <dbReference type="EMBL" id="GKU88576.1"/>
    </source>
</evidence>
<reference evidence="4 5" key="1">
    <citation type="journal article" date="2021" name="Commun. Biol.">
        <title>The genome of Shorea leprosula (Dipterocarpaceae) highlights the ecological relevance of drought in aseasonal tropical rainforests.</title>
        <authorList>
            <person name="Ng K.K.S."/>
            <person name="Kobayashi M.J."/>
            <person name="Fawcett J.A."/>
            <person name="Hatakeyama M."/>
            <person name="Paape T."/>
            <person name="Ng C.H."/>
            <person name="Ang C.C."/>
            <person name="Tnah L.H."/>
            <person name="Lee C.T."/>
            <person name="Nishiyama T."/>
            <person name="Sese J."/>
            <person name="O'Brien M.J."/>
            <person name="Copetti D."/>
            <person name="Mohd Noor M.I."/>
            <person name="Ong R.C."/>
            <person name="Putra M."/>
            <person name="Sireger I.Z."/>
            <person name="Indrioko S."/>
            <person name="Kosugi Y."/>
            <person name="Izuno A."/>
            <person name="Isagi Y."/>
            <person name="Lee S.L."/>
            <person name="Shimizu K.K."/>
        </authorList>
    </citation>
    <scope>NUCLEOTIDE SEQUENCE [LARGE SCALE GENOMIC DNA]</scope>
    <source>
        <strain evidence="4">214</strain>
    </source>
</reference>
<evidence type="ECO:0000259" key="3">
    <source>
        <dbReference type="PROSITE" id="PS50181"/>
    </source>
</evidence>
<dbReference type="SUPFAM" id="SSF81383">
    <property type="entry name" value="F-box domain"/>
    <property type="match status" value="1"/>
</dbReference>
<sequence length="118" mass="13476">MEPGPSGGSSPTSKRNGVRARTRIDSLDHDILHIILSFLNIFDLVRCTVVWKSWNAVVNRSKLLHCKMWQNYSEFCNDSNSSRRELNLSLEELAMMHHSLSLQEGRIDIGQWRGHSVG</sequence>
<dbReference type="Proteomes" id="UP001054252">
    <property type="component" value="Unassembled WGS sequence"/>
</dbReference>
<evidence type="ECO:0000256" key="1">
    <source>
        <dbReference type="ARBA" id="ARBA00022574"/>
    </source>
</evidence>
<dbReference type="PANTHER" id="PTHR44436:SF1">
    <property type="entry name" value="F-BOX_WD REPEAT-CONTAINING PROTEIN 2"/>
    <property type="match status" value="1"/>
</dbReference>
<accession>A0AAV5HQQ4</accession>